<evidence type="ECO:0000313" key="2">
    <source>
        <dbReference type="EMBL" id="MBB0230294.1"/>
    </source>
</evidence>
<dbReference type="EMBL" id="VKHS01000255">
    <property type="protein sequence ID" value="MBB0230294.1"/>
    <property type="molecule type" value="Genomic_DNA"/>
</dbReference>
<dbReference type="Proteomes" id="UP000530234">
    <property type="component" value="Unassembled WGS sequence"/>
</dbReference>
<dbReference type="AlphaFoldDB" id="A0A7W3T3I5"/>
<evidence type="ECO:0000256" key="1">
    <source>
        <dbReference type="SAM" id="MobiDB-lite"/>
    </source>
</evidence>
<reference evidence="3" key="1">
    <citation type="submission" date="2019-10" db="EMBL/GenBank/DDBJ databases">
        <title>Streptomyces sp. nov., a novel actinobacterium isolated from alkaline environment.</title>
        <authorList>
            <person name="Golinska P."/>
        </authorList>
    </citation>
    <scope>NUCLEOTIDE SEQUENCE [LARGE SCALE GENOMIC DNA]</scope>
    <source>
        <strain evidence="3">DSM 42108</strain>
    </source>
</reference>
<evidence type="ECO:0000313" key="3">
    <source>
        <dbReference type="Proteomes" id="UP000530234"/>
    </source>
</evidence>
<proteinExistence type="predicted"/>
<keyword evidence="3" id="KW-1185">Reference proteome</keyword>
<protein>
    <recommendedName>
        <fullName evidence="4">Tetratricopeptide repeat protein</fullName>
    </recommendedName>
</protein>
<feature type="region of interest" description="Disordered" evidence="1">
    <location>
        <begin position="1"/>
        <end position="29"/>
    </location>
</feature>
<gene>
    <name evidence="2" type="ORF">FOE67_12430</name>
</gene>
<accession>A0A7W3T3I5</accession>
<name>A0A7W3T3I5_9ACTN</name>
<dbReference type="RefSeq" id="WP_182663606.1">
    <property type="nucleotide sequence ID" value="NZ_VKHS01000255.1"/>
</dbReference>
<evidence type="ECO:0008006" key="4">
    <source>
        <dbReference type="Google" id="ProtNLM"/>
    </source>
</evidence>
<sequence>MTPGGPTADPPSAPGTSPAAGPDAGAGDGTVVMDERLRMVPADPAAYRAAHARAEAALAAARAGGGPVGFAPLRRVGVGRLVLGDPAGARGPLAEAVRCADTPRRRVAALVNLADAHRYDDGGPHRGPTGGAPGRARALSLYRRALRLARRACPELEHFALQHLGKHHLDADEPDRARPLLLAALRARRELGDAELIASTEAALARCGGPPAAPGAD</sequence>
<feature type="compositionally biased region" description="Low complexity" evidence="1">
    <location>
        <begin position="14"/>
        <end position="25"/>
    </location>
</feature>
<comment type="caution">
    <text evidence="2">The sequence shown here is derived from an EMBL/GenBank/DDBJ whole genome shotgun (WGS) entry which is preliminary data.</text>
</comment>
<organism evidence="2 3">
    <name type="scientific">Streptomyces calidiresistens</name>
    <dbReference type="NCBI Taxonomy" id="1485586"/>
    <lineage>
        <taxon>Bacteria</taxon>
        <taxon>Bacillati</taxon>
        <taxon>Actinomycetota</taxon>
        <taxon>Actinomycetes</taxon>
        <taxon>Kitasatosporales</taxon>
        <taxon>Streptomycetaceae</taxon>
        <taxon>Streptomyces</taxon>
    </lineage>
</organism>